<keyword evidence="5 8" id="KW-0862">Zinc</keyword>
<keyword evidence="3 8" id="KW-0479">Metal-binding</keyword>
<evidence type="ECO:0000313" key="10">
    <source>
        <dbReference type="EMBL" id="QNV36864.1"/>
    </source>
</evidence>
<dbReference type="PANTHER" id="PTHR30580">
    <property type="entry name" value="PRIMOSOMAL PROTEIN N"/>
    <property type="match status" value="1"/>
</dbReference>
<feature type="binding site" evidence="8">
    <location>
        <position position="442"/>
    </location>
    <ligand>
        <name>Zn(2+)</name>
        <dbReference type="ChEBI" id="CHEBI:29105"/>
        <label>2</label>
    </ligand>
</feature>
<sequence>MGSNDFKESLQTDLLQGFPAFEQGAVGSSIELPVARVLVETHVPHLDRLFDYLVPEDLASVAQPGVRVKVPFGSRTVQGFIRERTAESSLPGRLLPLKQVISPVPVVSTEVFEIADEVASRFAGVTQDVLRLAVPARIARAEDKYIKKALTSREEEIAPDNKRFSLKKFFAEAPDIEPCETSGFNLYNNGPEFIEDLPHSATRAVMTVLPASMQQHSWENLLAAALVTAANAGKGSIAVVPEQKSLQRLSDALSLLVREEHFVQLTGNDKPSQRYENFMKVRTGEVRIVIGTRSAAYAPVHNLGFVACWDDGDSNLIERRAPYSHARDVLLLRAQHSDCAALFMGYSMSSESARLVKTRWATYLGADRSVVRDHSPRVLSTGDEYQLARDPMAAFARIPQVAYQLAQQALKNGPVLVQVARAGYVPSLACQRCRMPARCQNCRGPLKVTGQSSVPECGWCGRGAHQWKCSECGYDRWRMSAVGALRTAEELGRAFPDVPVISSSGEHVRADIGAEPALVVATPGAEPVADGGYSATLLLDADRMYARDSLRAPEMALRRWLNAAALTRPFAQGGRVVCTAQESVALQALVRWDPVGFALEELEERAQLMLPPAVRTAAITGEEAAVKDFLGKLNLPEDVRVVGPAILESPEGFYEQETDQVLWRVILFFSYARAHDITPALRAARSASSALKIHSPVQIRCDGLDIL</sequence>
<feature type="binding site" evidence="8">
    <location>
        <position position="439"/>
    </location>
    <ligand>
        <name>Zn(2+)</name>
        <dbReference type="ChEBI" id="CHEBI:29105"/>
        <label>2</label>
    </ligand>
</feature>
<feature type="binding site" evidence="8">
    <location>
        <position position="472"/>
    </location>
    <ligand>
        <name>Zn(2+)</name>
        <dbReference type="ChEBI" id="CHEBI:29105"/>
        <label>1</label>
    </ligand>
</feature>
<evidence type="ECO:0000256" key="8">
    <source>
        <dbReference type="HAMAP-Rule" id="MF_00983"/>
    </source>
</evidence>
<evidence type="ECO:0000256" key="4">
    <source>
        <dbReference type="ARBA" id="ARBA00022741"/>
    </source>
</evidence>
<comment type="subunit">
    <text evidence="8">Component of the replication restart primosome.</text>
</comment>
<dbReference type="GO" id="GO:1990077">
    <property type="term" value="C:primosome complex"/>
    <property type="evidence" value="ECO:0007669"/>
    <property type="project" value="UniProtKB-UniRule"/>
</dbReference>
<dbReference type="HAMAP" id="MF_00983">
    <property type="entry name" value="PriA"/>
    <property type="match status" value="1"/>
</dbReference>
<gene>
    <name evidence="8" type="primary">priA</name>
    <name evidence="10" type="ORF">IDM49_06170</name>
</gene>
<dbReference type="KEGG" id="rter:IDM49_06170"/>
<comment type="cofactor">
    <cofactor evidence="8">
        <name>Zn(2+)</name>
        <dbReference type="ChEBI" id="CHEBI:29105"/>
    </cofactor>
    <text evidence="8">Binds 2 zinc ions per subunit.</text>
</comment>
<keyword evidence="1 8" id="KW-0639">Primosome</keyword>
<evidence type="ECO:0000256" key="3">
    <source>
        <dbReference type="ARBA" id="ARBA00022723"/>
    </source>
</evidence>
<keyword evidence="4 8" id="KW-0547">Nucleotide-binding</keyword>
<feature type="binding site" evidence="8">
    <location>
        <position position="430"/>
    </location>
    <ligand>
        <name>Zn(2+)</name>
        <dbReference type="ChEBI" id="CHEBI:29105"/>
        <label>1</label>
    </ligand>
</feature>
<dbReference type="Proteomes" id="UP000516404">
    <property type="component" value="Chromosome"/>
</dbReference>
<keyword evidence="6 8" id="KW-0067">ATP-binding</keyword>
<dbReference type="GO" id="GO:0043138">
    <property type="term" value="F:3'-5' DNA helicase activity"/>
    <property type="evidence" value="ECO:0007669"/>
    <property type="project" value="TreeGrafter"/>
</dbReference>
<proteinExistence type="inferred from homology"/>
<feature type="binding site" evidence="8">
    <location>
        <position position="433"/>
    </location>
    <ligand>
        <name>Zn(2+)</name>
        <dbReference type="ChEBI" id="CHEBI:29105"/>
        <label>1</label>
    </ligand>
</feature>
<dbReference type="GeneID" id="96623817"/>
<keyword evidence="7 8" id="KW-0238">DNA-binding</keyword>
<dbReference type="GO" id="GO:0006310">
    <property type="term" value="P:DNA recombination"/>
    <property type="evidence" value="ECO:0007669"/>
    <property type="project" value="InterPro"/>
</dbReference>
<evidence type="ECO:0000256" key="6">
    <source>
        <dbReference type="ARBA" id="ARBA00022840"/>
    </source>
</evidence>
<keyword evidence="2 8" id="KW-0235">DNA replication</keyword>
<dbReference type="GO" id="GO:0005524">
    <property type="term" value="F:ATP binding"/>
    <property type="evidence" value="ECO:0007669"/>
    <property type="project" value="UniProtKB-UniRule"/>
</dbReference>
<comment type="similarity">
    <text evidence="8">Belongs to the helicase family. PriA subfamily.</text>
</comment>
<dbReference type="InterPro" id="IPR027417">
    <property type="entry name" value="P-loop_NTPase"/>
</dbReference>
<dbReference type="PANTHER" id="PTHR30580:SF0">
    <property type="entry name" value="PRIMOSOMAL PROTEIN N"/>
    <property type="match status" value="1"/>
</dbReference>
<dbReference type="Gene3D" id="3.40.1440.60">
    <property type="entry name" value="PriA, 3(prime) DNA-binding domain"/>
    <property type="match status" value="1"/>
</dbReference>
<keyword evidence="11" id="KW-1185">Reference proteome</keyword>
<protein>
    <recommendedName>
        <fullName evidence="8">Probable replication restart protein PriA</fullName>
    </recommendedName>
    <alternativeName>
        <fullName evidence="8">Putative ATP-dependent DNA helicase PriA</fullName>
    </alternativeName>
</protein>
<dbReference type="Gene3D" id="3.40.50.300">
    <property type="entry name" value="P-loop containing nucleotide triphosphate hydrolases"/>
    <property type="match status" value="1"/>
</dbReference>
<dbReference type="InterPro" id="IPR005259">
    <property type="entry name" value="PriA"/>
</dbReference>
<name>A0A7H2BB18_9MICC</name>
<feature type="binding site" evidence="8">
    <location>
        <position position="457"/>
    </location>
    <ligand>
        <name>Zn(2+)</name>
        <dbReference type="ChEBI" id="CHEBI:29105"/>
        <label>2</label>
    </ligand>
</feature>
<comment type="function">
    <text evidence="8">Initiates the restart of stalled replication forks, which reloads the replicative helicase on sites other than the origin of replication. Recognizes and binds to abandoned replication forks and remodels them to uncover a helicase loading site. Promotes assembly of the primosome at these replication forks.</text>
</comment>
<dbReference type="AlphaFoldDB" id="A0A7H2BB18"/>
<organism evidence="10 11">
    <name type="scientific">Rothia terrae</name>
    <dbReference type="NCBI Taxonomy" id="396015"/>
    <lineage>
        <taxon>Bacteria</taxon>
        <taxon>Bacillati</taxon>
        <taxon>Actinomycetota</taxon>
        <taxon>Actinomycetes</taxon>
        <taxon>Micrococcales</taxon>
        <taxon>Micrococcaceae</taxon>
        <taxon>Rothia</taxon>
    </lineage>
</organism>
<feature type="binding site" evidence="8">
    <location>
        <position position="460"/>
    </location>
    <ligand>
        <name>Zn(2+)</name>
        <dbReference type="ChEBI" id="CHEBI:29105"/>
        <label>2</label>
    </ligand>
</feature>
<dbReference type="GO" id="GO:0003677">
    <property type="term" value="F:DNA binding"/>
    <property type="evidence" value="ECO:0007669"/>
    <property type="project" value="UniProtKB-UniRule"/>
</dbReference>
<evidence type="ECO:0000259" key="9">
    <source>
        <dbReference type="Pfam" id="PF17764"/>
    </source>
</evidence>
<feature type="domain" description="Primosomal protein N' 3' DNA-binding" evidence="9">
    <location>
        <begin position="37"/>
        <end position="135"/>
    </location>
</feature>
<evidence type="ECO:0000256" key="2">
    <source>
        <dbReference type="ARBA" id="ARBA00022705"/>
    </source>
</evidence>
<evidence type="ECO:0000256" key="7">
    <source>
        <dbReference type="ARBA" id="ARBA00023125"/>
    </source>
</evidence>
<dbReference type="InterPro" id="IPR042115">
    <property type="entry name" value="PriA_3primeBD_sf"/>
</dbReference>
<evidence type="ECO:0000256" key="1">
    <source>
        <dbReference type="ARBA" id="ARBA00022515"/>
    </source>
</evidence>
<dbReference type="GO" id="GO:0008270">
    <property type="term" value="F:zinc ion binding"/>
    <property type="evidence" value="ECO:0007669"/>
    <property type="project" value="UniProtKB-UniRule"/>
</dbReference>
<dbReference type="InterPro" id="IPR041222">
    <property type="entry name" value="PriA_3primeBD"/>
</dbReference>
<accession>A0A7H2BB18</accession>
<feature type="binding site" evidence="8">
    <location>
        <position position="469"/>
    </location>
    <ligand>
        <name>Zn(2+)</name>
        <dbReference type="ChEBI" id="CHEBI:29105"/>
        <label>1</label>
    </ligand>
</feature>
<dbReference type="GO" id="GO:0006269">
    <property type="term" value="P:DNA replication, synthesis of primer"/>
    <property type="evidence" value="ECO:0007669"/>
    <property type="project" value="UniProtKB-KW"/>
</dbReference>
<dbReference type="Pfam" id="PF17764">
    <property type="entry name" value="PriA_3primeBD"/>
    <property type="match status" value="1"/>
</dbReference>
<dbReference type="EMBL" id="CP061539">
    <property type="protein sequence ID" value="QNV36864.1"/>
    <property type="molecule type" value="Genomic_DNA"/>
</dbReference>
<dbReference type="RefSeq" id="WP_190723892.1">
    <property type="nucleotide sequence ID" value="NZ_CP061539.1"/>
</dbReference>
<dbReference type="GO" id="GO:0006270">
    <property type="term" value="P:DNA replication initiation"/>
    <property type="evidence" value="ECO:0007669"/>
    <property type="project" value="TreeGrafter"/>
</dbReference>
<reference evidence="10 11" key="1">
    <citation type="submission" date="2020-09" db="EMBL/GenBank/DDBJ databases">
        <title>Investigation of environmental microbes.</title>
        <authorList>
            <person name="Ou Y."/>
            <person name="Kang Q."/>
        </authorList>
    </citation>
    <scope>NUCLEOTIDE SEQUENCE [LARGE SCALE GENOMIC DNA]</scope>
    <source>
        <strain evidence="10 11">KJZ-14</strain>
    </source>
</reference>
<dbReference type="SUPFAM" id="SSF52540">
    <property type="entry name" value="P-loop containing nucleoside triphosphate hydrolases"/>
    <property type="match status" value="1"/>
</dbReference>
<comment type="caution">
    <text evidence="8">As this protein does not have any detectable helicase domains, it probably does not have helicase activity.</text>
</comment>
<evidence type="ECO:0000256" key="5">
    <source>
        <dbReference type="ARBA" id="ARBA00022833"/>
    </source>
</evidence>
<dbReference type="GO" id="GO:0006302">
    <property type="term" value="P:double-strand break repair"/>
    <property type="evidence" value="ECO:0007669"/>
    <property type="project" value="InterPro"/>
</dbReference>
<evidence type="ECO:0000313" key="11">
    <source>
        <dbReference type="Proteomes" id="UP000516404"/>
    </source>
</evidence>